<evidence type="ECO:0000256" key="1">
    <source>
        <dbReference type="ARBA" id="ARBA00024339"/>
    </source>
</evidence>
<dbReference type="InterPro" id="IPR039156">
    <property type="entry name" value="PHAF1/BROMI"/>
</dbReference>
<dbReference type="EMBL" id="ML178816">
    <property type="protein sequence ID" value="TFL05868.1"/>
    <property type="molecule type" value="Genomic_DNA"/>
</dbReference>
<evidence type="ECO:0000313" key="2">
    <source>
        <dbReference type="EMBL" id="TFL05868.1"/>
    </source>
</evidence>
<evidence type="ECO:0000313" key="3">
    <source>
        <dbReference type="Proteomes" id="UP000305067"/>
    </source>
</evidence>
<dbReference type="InterPro" id="IPR005373">
    <property type="entry name" value="PHAF1"/>
</dbReference>
<dbReference type="PANTHER" id="PTHR13465:SF2">
    <property type="entry name" value="PHAGOSOME ASSEMBLY FACTOR 1"/>
    <property type="match status" value="1"/>
</dbReference>
<accession>A0A5C3QWV2</accession>
<dbReference type="PANTHER" id="PTHR13465">
    <property type="entry name" value="UPF0183 PROTEIN"/>
    <property type="match status" value="1"/>
</dbReference>
<gene>
    <name evidence="2" type="ORF">BDV98DRAFT_560775</name>
</gene>
<dbReference type="AlphaFoldDB" id="A0A5C3QWV2"/>
<name>A0A5C3QWV2_9AGAR</name>
<sequence>MFSTLNLDLRPGNGLGIFEIGTSLWAVIESLRQRQHAFPQVQVKFDPDSSVTTPIILHLRPHIDLLFSGRYQRLHTICLRKLRDPHPPVTLRYKEGVVSSPEEVLRRVGVSRTFGPTYQGDDLRYPGVHFSFEDDSALEGGKKNSLDDRTQEVKRVLISQKLPDGAERDALDEVVGCAAMNGQIVQALVQIHVGVTLKLHQTSKPLVIRIGETTAQDLTLDLGAPLRVYYKEDDRMGIHSGSETSPDTRMPETEYFYNYFQYGIDFLLSPSHVVKKMLLHTNIPGSPLFQRYNRCPWEIAGEPEDDEDETPPSRPFYDRFEQISRFMGHSEPPQPMVLNRTDDQDGLTLPSPTTRLYAYDGIILEVTEASHVACVTLF</sequence>
<dbReference type="GO" id="GO:0043001">
    <property type="term" value="P:Golgi to plasma membrane protein transport"/>
    <property type="evidence" value="ECO:0007669"/>
    <property type="project" value="TreeGrafter"/>
</dbReference>
<reference evidence="2 3" key="1">
    <citation type="journal article" date="2019" name="Nat. Ecol. Evol.">
        <title>Megaphylogeny resolves global patterns of mushroom evolution.</title>
        <authorList>
            <person name="Varga T."/>
            <person name="Krizsan K."/>
            <person name="Foldi C."/>
            <person name="Dima B."/>
            <person name="Sanchez-Garcia M."/>
            <person name="Sanchez-Ramirez S."/>
            <person name="Szollosi G.J."/>
            <person name="Szarkandi J.G."/>
            <person name="Papp V."/>
            <person name="Albert L."/>
            <person name="Andreopoulos W."/>
            <person name="Angelini C."/>
            <person name="Antonin V."/>
            <person name="Barry K.W."/>
            <person name="Bougher N.L."/>
            <person name="Buchanan P."/>
            <person name="Buyck B."/>
            <person name="Bense V."/>
            <person name="Catcheside P."/>
            <person name="Chovatia M."/>
            <person name="Cooper J."/>
            <person name="Damon W."/>
            <person name="Desjardin D."/>
            <person name="Finy P."/>
            <person name="Geml J."/>
            <person name="Haridas S."/>
            <person name="Hughes K."/>
            <person name="Justo A."/>
            <person name="Karasinski D."/>
            <person name="Kautmanova I."/>
            <person name="Kiss B."/>
            <person name="Kocsube S."/>
            <person name="Kotiranta H."/>
            <person name="LaButti K.M."/>
            <person name="Lechner B.E."/>
            <person name="Liimatainen K."/>
            <person name="Lipzen A."/>
            <person name="Lukacs Z."/>
            <person name="Mihaltcheva S."/>
            <person name="Morgado L.N."/>
            <person name="Niskanen T."/>
            <person name="Noordeloos M.E."/>
            <person name="Ohm R.A."/>
            <person name="Ortiz-Santana B."/>
            <person name="Ovrebo C."/>
            <person name="Racz N."/>
            <person name="Riley R."/>
            <person name="Savchenko A."/>
            <person name="Shiryaev A."/>
            <person name="Soop K."/>
            <person name="Spirin V."/>
            <person name="Szebenyi C."/>
            <person name="Tomsovsky M."/>
            <person name="Tulloss R.E."/>
            <person name="Uehling J."/>
            <person name="Grigoriev I.V."/>
            <person name="Vagvolgyi C."/>
            <person name="Papp T."/>
            <person name="Martin F.M."/>
            <person name="Miettinen O."/>
            <person name="Hibbett D.S."/>
            <person name="Nagy L.G."/>
        </authorList>
    </citation>
    <scope>NUCLEOTIDE SEQUENCE [LARGE SCALE GENOMIC DNA]</scope>
    <source>
        <strain evidence="2 3">CBS 309.79</strain>
    </source>
</reference>
<organism evidence="2 3">
    <name type="scientific">Pterulicium gracile</name>
    <dbReference type="NCBI Taxonomy" id="1884261"/>
    <lineage>
        <taxon>Eukaryota</taxon>
        <taxon>Fungi</taxon>
        <taxon>Dikarya</taxon>
        <taxon>Basidiomycota</taxon>
        <taxon>Agaricomycotina</taxon>
        <taxon>Agaricomycetes</taxon>
        <taxon>Agaricomycetidae</taxon>
        <taxon>Agaricales</taxon>
        <taxon>Pleurotineae</taxon>
        <taxon>Pterulaceae</taxon>
        <taxon>Pterulicium</taxon>
    </lineage>
</organism>
<dbReference type="OrthoDB" id="411211at2759"/>
<dbReference type="GO" id="GO:0005802">
    <property type="term" value="C:trans-Golgi network"/>
    <property type="evidence" value="ECO:0007669"/>
    <property type="project" value="TreeGrafter"/>
</dbReference>
<proteinExistence type="inferred from homology"/>
<dbReference type="Pfam" id="PF03676">
    <property type="entry name" value="PHAF1"/>
    <property type="match status" value="1"/>
</dbReference>
<protein>
    <submittedName>
        <fullName evidence="2">Uncharacterized protein</fullName>
    </submittedName>
</protein>
<dbReference type="Proteomes" id="UP000305067">
    <property type="component" value="Unassembled WGS sequence"/>
</dbReference>
<comment type="similarity">
    <text evidence="1">Belongs to the PHAF1 family.</text>
</comment>
<keyword evidence="3" id="KW-1185">Reference proteome</keyword>